<proteinExistence type="predicted"/>
<organism evidence="1">
    <name type="scientific">viral metagenome</name>
    <dbReference type="NCBI Taxonomy" id="1070528"/>
    <lineage>
        <taxon>unclassified sequences</taxon>
        <taxon>metagenomes</taxon>
        <taxon>organismal metagenomes</taxon>
    </lineage>
</organism>
<accession>A0A6C0BXU2</accession>
<dbReference type="EMBL" id="MN739281">
    <property type="protein sequence ID" value="QHS96902.1"/>
    <property type="molecule type" value="Genomic_DNA"/>
</dbReference>
<dbReference type="AlphaFoldDB" id="A0A6C0BXU2"/>
<name>A0A6C0BXU2_9ZZZZ</name>
<sequence>MKIYSRDLDIKAIPHKTLIPYYISTKNKSLIYSEEGIFKIAKDKIYKMKVIDVPVKKYVMDNIVLYCDDSTIVVDDEWFQIPYSHYKNDIVEETYKLNSDSSMQMIFVKKDGFVQDIYFETNCGINTIGVKDDIISFLSLLKFNHTM</sequence>
<reference evidence="1" key="1">
    <citation type="journal article" date="2020" name="Nature">
        <title>Giant virus diversity and host interactions through global metagenomics.</title>
        <authorList>
            <person name="Schulz F."/>
            <person name="Roux S."/>
            <person name="Paez-Espino D."/>
            <person name="Jungbluth S."/>
            <person name="Walsh D.A."/>
            <person name="Denef V.J."/>
            <person name="McMahon K.D."/>
            <person name="Konstantinidis K.T."/>
            <person name="Eloe-Fadrosh E.A."/>
            <person name="Kyrpides N.C."/>
            <person name="Woyke T."/>
        </authorList>
    </citation>
    <scope>NUCLEOTIDE SEQUENCE</scope>
    <source>
        <strain evidence="1">GVMAG-M-3300020166-5</strain>
    </source>
</reference>
<protein>
    <submittedName>
        <fullName evidence="1">Uncharacterized protein</fullName>
    </submittedName>
</protein>
<evidence type="ECO:0000313" key="1">
    <source>
        <dbReference type="EMBL" id="QHS96902.1"/>
    </source>
</evidence>